<keyword evidence="2" id="KW-1185">Reference proteome</keyword>
<accession>A0A067TJ75</accession>
<proteinExistence type="predicted"/>
<evidence type="ECO:0000313" key="1">
    <source>
        <dbReference type="EMBL" id="KDR82387.1"/>
    </source>
</evidence>
<sequence>MPLRSGNRSALKAVHVILIAARLPRQLVLRSLTLTASDAVRRHISFDTTVIRIVALAGPGRYAQGMLRHSYGQFDAI</sequence>
<dbReference type="Proteomes" id="UP000027222">
    <property type="component" value="Unassembled WGS sequence"/>
</dbReference>
<organism evidence="1 2">
    <name type="scientific">Galerina marginata (strain CBS 339.88)</name>
    <dbReference type="NCBI Taxonomy" id="685588"/>
    <lineage>
        <taxon>Eukaryota</taxon>
        <taxon>Fungi</taxon>
        <taxon>Dikarya</taxon>
        <taxon>Basidiomycota</taxon>
        <taxon>Agaricomycotina</taxon>
        <taxon>Agaricomycetes</taxon>
        <taxon>Agaricomycetidae</taxon>
        <taxon>Agaricales</taxon>
        <taxon>Agaricineae</taxon>
        <taxon>Strophariaceae</taxon>
        <taxon>Galerina</taxon>
    </lineage>
</organism>
<reference evidence="2" key="1">
    <citation type="journal article" date="2014" name="Proc. Natl. Acad. Sci. U.S.A.">
        <title>Extensive sampling of basidiomycete genomes demonstrates inadequacy of the white-rot/brown-rot paradigm for wood decay fungi.</title>
        <authorList>
            <person name="Riley R."/>
            <person name="Salamov A.A."/>
            <person name="Brown D.W."/>
            <person name="Nagy L.G."/>
            <person name="Floudas D."/>
            <person name="Held B.W."/>
            <person name="Levasseur A."/>
            <person name="Lombard V."/>
            <person name="Morin E."/>
            <person name="Otillar R."/>
            <person name="Lindquist E.A."/>
            <person name="Sun H."/>
            <person name="LaButti K.M."/>
            <person name="Schmutz J."/>
            <person name="Jabbour D."/>
            <person name="Luo H."/>
            <person name="Baker S.E."/>
            <person name="Pisabarro A.G."/>
            <person name="Walton J.D."/>
            <person name="Blanchette R.A."/>
            <person name="Henrissat B."/>
            <person name="Martin F."/>
            <person name="Cullen D."/>
            <person name="Hibbett D.S."/>
            <person name="Grigoriev I.V."/>
        </authorList>
    </citation>
    <scope>NUCLEOTIDE SEQUENCE [LARGE SCALE GENOMIC DNA]</scope>
    <source>
        <strain evidence="2">CBS 339.88</strain>
    </source>
</reference>
<protein>
    <submittedName>
        <fullName evidence="1">Uncharacterized protein</fullName>
    </submittedName>
</protein>
<dbReference type="AlphaFoldDB" id="A0A067TJ75"/>
<dbReference type="HOGENOM" id="CLU_2638225_0_0_1"/>
<gene>
    <name evidence="1" type="ORF">GALMADRAFT_237668</name>
</gene>
<name>A0A067TJ75_GALM3</name>
<evidence type="ECO:0000313" key="2">
    <source>
        <dbReference type="Proteomes" id="UP000027222"/>
    </source>
</evidence>
<dbReference type="EMBL" id="KL142369">
    <property type="protein sequence ID" value="KDR82387.1"/>
    <property type="molecule type" value="Genomic_DNA"/>
</dbReference>